<gene>
    <name evidence="3" type="ORF">ACGTRS_08150</name>
</gene>
<accession>A0ABW7KZH0</accession>
<organism evidence="3 4">
    <name type="scientific">Burkholderia semiarida</name>
    <dbReference type="NCBI Taxonomy" id="2843303"/>
    <lineage>
        <taxon>Bacteria</taxon>
        <taxon>Pseudomonadati</taxon>
        <taxon>Pseudomonadota</taxon>
        <taxon>Betaproteobacteria</taxon>
        <taxon>Burkholderiales</taxon>
        <taxon>Burkholderiaceae</taxon>
        <taxon>Burkholderia</taxon>
        <taxon>Burkholderia cepacia complex</taxon>
    </lineage>
</organism>
<dbReference type="Pfam" id="PF13286">
    <property type="entry name" value="HD_assoc"/>
    <property type="match status" value="1"/>
</dbReference>
<evidence type="ECO:0000313" key="3">
    <source>
        <dbReference type="EMBL" id="MFH5251205.1"/>
    </source>
</evidence>
<feature type="domain" description="Phosphohydrolase-associated" evidence="2">
    <location>
        <begin position="3"/>
        <end position="65"/>
    </location>
</feature>
<dbReference type="Proteomes" id="UP001609186">
    <property type="component" value="Unassembled WGS sequence"/>
</dbReference>
<reference evidence="3 4" key="1">
    <citation type="submission" date="2024-10" db="EMBL/GenBank/DDBJ databases">
        <title>Burkholderia semiarida in Mexico.</title>
        <authorList>
            <person name="Estrada P."/>
        </authorList>
    </citation>
    <scope>NUCLEOTIDE SEQUENCE [LARGE SCALE GENOMIC DNA]</scope>
    <source>
        <strain evidence="3 4">CLM7-1</strain>
    </source>
</reference>
<dbReference type="EMBL" id="JBIMPM010000007">
    <property type="protein sequence ID" value="MFH5251205.1"/>
    <property type="molecule type" value="Genomic_DNA"/>
</dbReference>
<evidence type="ECO:0000259" key="2">
    <source>
        <dbReference type="Pfam" id="PF13286"/>
    </source>
</evidence>
<dbReference type="InterPro" id="IPR026875">
    <property type="entry name" value="PHydrolase_assoc_dom"/>
</dbReference>
<protein>
    <submittedName>
        <fullName evidence="3">Deoxyguanosinetriphosphate triphosphohydrolase</fullName>
    </submittedName>
</protein>
<dbReference type="Gene3D" id="1.10.3210.10">
    <property type="entry name" value="Hypothetical protein af1432"/>
    <property type="match status" value="1"/>
</dbReference>
<feature type="non-terminal residue" evidence="3">
    <location>
        <position position="1"/>
    </location>
</feature>
<evidence type="ECO:0000256" key="1">
    <source>
        <dbReference type="ARBA" id="ARBA00022801"/>
    </source>
</evidence>
<evidence type="ECO:0000313" key="4">
    <source>
        <dbReference type="Proteomes" id="UP001609186"/>
    </source>
</evidence>
<keyword evidence="1" id="KW-0378">Hydrolase</keyword>
<keyword evidence="4" id="KW-1185">Reference proteome</keyword>
<name>A0ABW7KZH0_9BURK</name>
<proteinExistence type="predicted"/>
<comment type="caution">
    <text evidence="3">The sequence shown here is derived from an EMBL/GenBank/DDBJ whole genome shotgun (WGS) entry which is preliminary data.</text>
</comment>
<sequence>VVEHRGRDLVTDIFNALWKSKGALLPDDWKERYDSVGSSKPNRARLICDYVACMTDAYAAEVHDRLFGRGASMFKPL</sequence>